<dbReference type="Gene3D" id="2.170.190.11">
    <property type="entry name" value="Molybdopterin biosynthesis moea protein, domain 3"/>
    <property type="match status" value="1"/>
</dbReference>
<protein>
    <submittedName>
        <fullName evidence="3">Molybdopterin molybdenumtransferase MoeA</fullName>
    </submittedName>
</protein>
<dbReference type="PROSITE" id="PS01079">
    <property type="entry name" value="MOCF_BIOSYNTHESIS_2"/>
    <property type="match status" value="1"/>
</dbReference>
<proteinExistence type="predicted"/>
<dbReference type="RefSeq" id="WP_148859717.1">
    <property type="nucleotide sequence ID" value="NZ_PHNJ01000013.1"/>
</dbReference>
<dbReference type="PANTHER" id="PTHR10192">
    <property type="entry name" value="MOLYBDOPTERIN BIOSYNTHESIS PROTEIN"/>
    <property type="match status" value="1"/>
</dbReference>
<evidence type="ECO:0000313" key="4">
    <source>
        <dbReference type="Proteomes" id="UP000766904"/>
    </source>
</evidence>
<dbReference type="InterPro" id="IPR008284">
    <property type="entry name" value="MoCF_biosynth_CS"/>
</dbReference>
<dbReference type="Gene3D" id="3.90.105.10">
    <property type="entry name" value="Molybdopterin biosynthesis moea protein, domain 2"/>
    <property type="match status" value="1"/>
</dbReference>
<dbReference type="SUPFAM" id="SSF53218">
    <property type="entry name" value="Molybdenum cofactor biosynthesis proteins"/>
    <property type="match status" value="1"/>
</dbReference>
<dbReference type="CDD" id="cd00887">
    <property type="entry name" value="MoeA"/>
    <property type="match status" value="1"/>
</dbReference>
<dbReference type="PANTHER" id="PTHR10192:SF19">
    <property type="entry name" value="MOLYBDOPTERIN BIOSYNTHESIS PROTEIN MJ0666-RELATED"/>
    <property type="match status" value="1"/>
</dbReference>
<dbReference type="GO" id="GO:0006777">
    <property type="term" value="P:Mo-molybdopterin cofactor biosynthetic process"/>
    <property type="evidence" value="ECO:0007669"/>
    <property type="project" value="UniProtKB-KW"/>
</dbReference>
<evidence type="ECO:0000259" key="2">
    <source>
        <dbReference type="SMART" id="SM00852"/>
    </source>
</evidence>
<dbReference type="OrthoDB" id="31371at2157"/>
<dbReference type="InterPro" id="IPR001453">
    <property type="entry name" value="MoaB/Mog_dom"/>
</dbReference>
<dbReference type="InterPro" id="IPR036425">
    <property type="entry name" value="MoaB/Mog-like_dom_sf"/>
</dbReference>
<dbReference type="SUPFAM" id="SSF63882">
    <property type="entry name" value="MoeA N-terminal region -like"/>
    <property type="match status" value="1"/>
</dbReference>
<dbReference type="Proteomes" id="UP000766904">
    <property type="component" value="Unassembled WGS sequence"/>
</dbReference>
<reference evidence="3" key="1">
    <citation type="submission" date="2017-11" db="EMBL/GenBank/DDBJ databases">
        <authorList>
            <person name="Kajale S.C."/>
            <person name="Sharma A."/>
        </authorList>
    </citation>
    <scope>NUCLEOTIDE SEQUENCE</scope>
    <source>
        <strain evidence="3">LS1_42</strain>
    </source>
</reference>
<dbReference type="GO" id="GO:0005737">
    <property type="term" value="C:cytoplasm"/>
    <property type="evidence" value="ECO:0007669"/>
    <property type="project" value="TreeGrafter"/>
</dbReference>
<dbReference type="SMART" id="SM00852">
    <property type="entry name" value="MoCF_biosynth"/>
    <property type="match status" value="1"/>
</dbReference>
<dbReference type="Gene3D" id="3.40.980.10">
    <property type="entry name" value="MoaB/Mog-like domain"/>
    <property type="match status" value="1"/>
</dbReference>
<keyword evidence="1" id="KW-0501">Molybdenum cofactor biosynthesis</keyword>
<dbReference type="Pfam" id="PF00994">
    <property type="entry name" value="MoCF_biosynth"/>
    <property type="match status" value="1"/>
</dbReference>
<name>A0A8J8Q4F5_9EURY</name>
<keyword evidence="4" id="KW-1185">Reference proteome</keyword>
<dbReference type="InterPro" id="IPR038987">
    <property type="entry name" value="MoeA-like"/>
</dbReference>
<organism evidence="3 4">
    <name type="scientific">Natronococcus pandeyae</name>
    <dbReference type="NCBI Taxonomy" id="2055836"/>
    <lineage>
        <taxon>Archaea</taxon>
        <taxon>Methanobacteriati</taxon>
        <taxon>Methanobacteriota</taxon>
        <taxon>Stenosarchaea group</taxon>
        <taxon>Halobacteria</taxon>
        <taxon>Halobacteriales</taxon>
        <taxon>Natrialbaceae</taxon>
        <taxon>Natronococcus</taxon>
    </lineage>
</organism>
<dbReference type="Pfam" id="PF03453">
    <property type="entry name" value="MoeA_N"/>
    <property type="match status" value="1"/>
</dbReference>
<gene>
    <name evidence="3" type="ORF">CV102_19680</name>
</gene>
<dbReference type="GO" id="GO:0061599">
    <property type="term" value="F:molybdopterin molybdotransferase activity"/>
    <property type="evidence" value="ECO:0007669"/>
    <property type="project" value="TreeGrafter"/>
</dbReference>
<dbReference type="InterPro" id="IPR005110">
    <property type="entry name" value="MoeA_linker/N"/>
</dbReference>
<feature type="domain" description="MoaB/Mog" evidence="2">
    <location>
        <begin position="180"/>
        <end position="312"/>
    </location>
</feature>
<dbReference type="EMBL" id="PHNJ01000013">
    <property type="protein sequence ID" value="TYL36975.1"/>
    <property type="molecule type" value="Genomic_DNA"/>
</dbReference>
<evidence type="ECO:0000313" key="3">
    <source>
        <dbReference type="EMBL" id="TYL36975.1"/>
    </source>
</evidence>
<evidence type="ECO:0000256" key="1">
    <source>
        <dbReference type="ARBA" id="ARBA00023150"/>
    </source>
</evidence>
<dbReference type="InterPro" id="IPR036135">
    <property type="entry name" value="MoeA_linker/N_sf"/>
</dbReference>
<accession>A0A8J8Q4F5</accession>
<comment type="caution">
    <text evidence="3">The sequence shown here is derived from an EMBL/GenBank/DDBJ whole genome shotgun (WGS) entry which is preliminary data.</text>
</comment>
<dbReference type="AlphaFoldDB" id="A0A8J8Q4F5"/>
<sequence length="403" mass="42873">MVDHDDLLSLEDAVDRMRTHRGAMLETHRETTIDIGRLDGRIIAEDVVAERDRPAADHATMDGYAFAAGDSGPLTVVDADVFPEATPPALEAGEAVRIATGAPLPERADTVVKREDAVVDGSRLEKPDLAAGTYVYERGSNVTVGDRLYVPGDRLSAPDAILLRDLGYEELGVYEPFSIGVLATGTEIHEGKHADLDSPMLCNLFRRWGHNPIYEGSVPDDGTRVEDRIAELAERHDVIVTTGGTSVGTKDYILDALSSLGEVDFHRVRIRPGKPIALAQLPDHDALAVAIPGKPIGAFVSAAFVARALFTGEAATPTLERTLTHDIGLGPEGFTYVVPVVLDGSDAVPLGHVDSPLAIYGERFDPSVLSSSTRAATADGFVTTTTDLVAGERVAVVPTTALD</sequence>